<evidence type="ECO:0000256" key="4">
    <source>
        <dbReference type="SAM" id="Coils"/>
    </source>
</evidence>
<dbReference type="SUPFAM" id="SSF47384">
    <property type="entry name" value="Homodimeric domain of signal transducing histidine kinase"/>
    <property type="match status" value="1"/>
</dbReference>
<dbReference type="OrthoDB" id="9811889at2"/>
<dbReference type="Gene3D" id="3.30.450.40">
    <property type="match status" value="1"/>
</dbReference>
<evidence type="ECO:0000313" key="8">
    <source>
        <dbReference type="Proteomes" id="UP000184240"/>
    </source>
</evidence>
<feature type="domain" description="Histidine kinase" evidence="5">
    <location>
        <begin position="173"/>
        <end position="386"/>
    </location>
</feature>
<dbReference type="CDD" id="cd00075">
    <property type="entry name" value="HATPase"/>
    <property type="match status" value="1"/>
</dbReference>
<reference evidence="6 9" key="3">
    <citation type="submission" date="2018-07" db="EMBL/GenBank/DDBJ databases">
        <title>Leeuwenhoekiella genomics.</title>
        <authorList>
            <person name="Tahon G."/>
            <person name="Willems A."/>
        </authorList>
    </citation>
    <scope>NUCLEOTIDE SEQUENCE [LARGE SCALE GENOMIC DNA]</scope>
    <source>
        <strain evidence="6 9">LMG 24856</strain>
    </source>
</reference>
<dbReference type="InterPro" id="IPR036890">
    <property type="entry name" value="HATPase_C_sf"/>
</dbReference>
<evidence type="ECO:0000313" key="6">
    <source>
        <dbReference type="EMBL" id="RXG27450.1"/>
    </source>
</evidence>
<dbReference type="InterPro" id="IPR005467">
    <property type="entry name" value="His_kinase_dom"/>
</dbReference>
<dbReference type="Pfam" id="PF02518">
    <property type="entry name" value="HATPase_c"/>
    <property type="match status" value="1"/>
</dbReference>
<keyword evidence="9" id="KW-1185">Reference proteome</keyword>
<dbReference type="PRINTS" id="PR00344">
    <property type="entry name" value="BCTRLSENSOR"/>
</dbReference>
<sequence length="386" mass="42863">MHSKEYSRIKSLADLDLDYQQLVQDFKLLSELAAKVTGTQLSEVNLIDAYTQWTVAGTQNQATQKPRETSICNVTIEQEQYFESLVAEDLRFKDSTYVVDEGYVFYYGIPLKLDQNVTVGSLCVAGKDKTSLTQEQKEQLHLIAKELERLLQQQKQQQLLEQALADSKRMQRRLAHDIRSPLSGLSQLLSTTSLSSLQRSDLESLLSDAAGTASSLLQLTEAILEDTPLLDQQLHVYDTQALAKKLTDLYSPQAQVKAIAFNVRATPSVLRFPRKNLLPIIGNLIANALKFTPTNGKVQVAMHLASSQKAKILHVRVEDNGIGMTPETQEAVRTGRAIPRKGTQGETGYGLGLSFVRERCEALSGTFHLTSQKDQGTTVTLELPVM</sequence>
<dbReference type="STRING" id="573501.SAMN04487999_0605"/>
<dbReference type="PANTHER" id="PTHR43547:SF2">
    <property type="entry name" value="HYBRID SIGNAL TRANSDUCTION HISTIDINE KINASE C"/>
    <property type="match status" value="1"/>
</dbReference>
<evidence type="ECO:0000256" key="2">
    <source>
        <dbReference type="ARBA" id="ARBA00012438"/>
    </source>
</evidence>
<evidence type="ECO:0000256" key="1">
    <source>
        <dbReference type="ARBA" id="ARBA00000085"/>
    </source>
</evidence>
<gene>
    <name evidence="6" type="ORF">DSM01_2969</name>
    <name evidence="7" type="ORF">SAMN04487999_0605</name>
</gene>
<protein>
    <recommendedName>
        <fullName evidence="2">histidine kinase</fullName>
        <ecNumber evidence="2">2.7.13.3</ecNumber>
    </recommendedName>
</protein>
<dbReference type="InterPro" id="IPR003594">
    <property type="entry name" value="HATPase_dom"/>
</dbReference>
<evidence type="ECO:0000259" key="5">
    <source>
        <dbReference type="PROSITE" id="PS50109"/>
    </source>
</evidence>
<dbReference type="GO" id="GO:0000155">
    <property type="term" value="F:phosphorelay sensor kinase activity"/>
    <property type="evidence" value="ECO:0007669"/>
    <property type="project" value="InterPro"/>
</dbReference>
<dbReference type="InterPro" id="IPR036097">
    <property type="entry name" value="HisK_dim/P_sf"/>
</dbReference>
<keyword evidence="7" id="KW-0808">Transferase</keyword>
<dbReference type="InterPro" id="IPR004358">
    <property type="entry name" value="Sig_transdc_His_kin-like_C"/>
</dbReference>
<dbReference type="RefSeq" id="WP_072980184.1">
    <property type="nucleotide sequence ID" value="NZ_FQXT01000001.1"/>
</dbReference>
<dbReference type="PANTHER" id="PTHR43547">
    <property type="entry name" value="TWO-COMPONENT HISTIDINE KINASE"/>
    <property type="match status" value="1"/>
</dbReference>
<dbReference type="Proteomes" id="UP000290037">
    <property type="component" value="Unassembled WGS sequence"/>
</dbReference>
<dbReference type="EC" id="2.7.13.3" evidence="2"/>
<evidence type="ECO:0000313" key="7">
    <source>
        <dbReference type="EMBL" id="SHH59864.1"/>
    </source>
</evidence>
<name>A0A1M5UA39_9FLAO</name>
<dbReference type="Gene3D" id="3.30.565.10">
    <property type="entry name" value="Histidine kinase-like ATPase, C-terminal domain"/>
    <property type="match status" value="1"/>
</dbReference>
<keyword evidence="3" id="KW-0597">Phosphoprotein</keyword>
<dbReference type="EMBL" id="FQXT01000001">
    <property type="protein sequence ID" value="SHH59864.1"/>
    <property type="molecule type" value="Genomic_DNA"/>
</dbReference>
<keyword evidence="4" id="KW-0175">Coiled coil</keyword>
<feature type="coiled-coil region" evidence="4">
    <location>
        <begin position="133"/>
        <end position="173"/>
    </location>
</feature>
<dbReference type="AlphaFoldDB" id="A0A1M5UA39"/>
<dbReference type="SUPFAM" id="SSF55874">
    <property type="entry name" value="ATPase domain of HSP90 chaperone/DNA topoisomerase II/histidine kinase"/>
    <property type="match status" value="1"/>
</dbReference>
<evidence type="ECO:0000313" key="9">
    <source>
        <dbReference type="Proteomes" id="UP000290037"/>
    </source>
</evidence>
<organism evidence="7 8">
    <name type="scientific">Leeuwenhoekiella palythoae</name>
    <dbReference type="NCBI Taxonomy" id="573501"/>
    <lineage>
        <taxon>Bacteria</taxon>
        <taxon>Pseudomonadati</taxon>
        <taxon>Bacteroidota</taxon>
        <taxon>Flavobacteriia</taxon>
        <taxon>Flavobacteriales</taxon>
        <taxon>Flavobacteriaceae</taxon>
        <taxon>Leeuwenhoekiella</taxon>
    </lineage>
</organism>
<keyword evidence="7" id="KW-0418">Kinase</keyword>
<dbReference type="PROSITE" id="PS50109">
    <property type="entry name" value="HIS_KIN"/>
    <property type="match status" value="1"/>
</dbReference>
<evidence type="ECO:0000256" key="3">
    <source>
        <dbReference type="ARBA" id="ARBA00022553"/>
    </source>
</evidence>
<proteinExistence type="predicted"/>
<dbReference type="Proteomes" id="UP000184240">
    <property type="component" value="Unassembled WGS sequence"/>
</dbReference>
<dbReference type="EMBL" id="QOVN01000007">
    <property type="protein sequence ID" value="RXG27450.1"/>
    <property type="molecule type" value="Genomic_DNA"/>
</dbReference>
<reference evidence="7" key="2">
    <citation type="submission" date="2016-11" db="EMBL/GenBank/DDBJ databases">
        <authorList>
            <person name="Jaros S."/>
            <person name="Januszkiewicz K."/>
            <person name="Wedrychowicz H."/>
        </authorList>
    </citation>
    <scope>NUCLEOTIDE SEQUENCE [LARGE SCALE GENOMIC DNA]</scope>
    <source>
        <strain evidence="7">DSM 19859</strain>
    </source>
</reference>
<dbReference type="SMART" id="SM00387">
    <property type="entry name" value="HATPase_c"/>
    <property type="match status" value="1"/>
</dbReference>
<dbReference type="InterPro" id="IPR029016">
    <property type="entry name" value="GAF-like_dom_sf"/>
</dbReference>
<accession>A0A1M5UA39</accession>
<reference evidence="8" key="1">
    <citation type="submission" date="2016-11" db="EMBL/GenBank/DDBJ databases">
        <authorList>
            <person name="Varghese N."/>
            <person name="Submissions S."/>
        </authorList>
    </citation>
    <scope>NUCLEOTIDE SEQUENCE [LARGE SCALE GENOMIC DNA]</scope>
    <source>
        <strain evidence="8">DSM 19859</strain>
    </source>
</reference>
<dbReference type="SUPFAM" id="SSF55781">
    <property type="entry name" value="GAF domain-like"/>
    <property type="match status" value="1"/>
</dbReference>
<comment type="catalytic activity">
    <reaction evidence="1">
        <text>ATP + protein L-histidine = ADP + protein N-phospho-L-histidine.</text>
        <dbReference type="EC" id="2.7.13.3"/>
    </reaction>
</comment>